<evidence type="ECO:0000256" key="3">
    <source>
        <dbReference type="ARBA" id="ARBA00020071"/>
    </source>
</evidence>
<dbReference type="InterPro" id="IPR011330">
    <property type="entry name" value="Glyco_hydro/deAcase_b/a-brl"/>
</dbReference>
<dbReference type="Proteomes" id="UP000249065">
    <property type="component" value="Unassembled WGS sequence"/>
</dbReference>
<dbReference type="EMBL" id="QLIX01000014">
    <property type="protein sequence ID" value="RAI57732.1"/>
    <property type="molecule type" value="Genomic_DNA"/>
</dbReference>
<dbReference type="InterPro" id="IPR002509">
    <property type="entry name" value="NODB_dom"/>
</dbReference>
<evidence type="ECO:0000256" key="4">
    <source>
        <dbReference type="ARBA" id="ARBA00032976"/>
    </source>
</evidence>
<accession>A0A327M619</accession>
<dbReference type="GO" id="GO:0016810">
    <property type="term" value="F:hydrolase activity, acting on carbon-nitrogen (but not peptide) bonds"/>
    <property type="evidence" value="ECO:0007669"/>
    <property type="project" value="InterPro"/>
</dbReference>
<evidence type="ECO:0000313" key="7">
    <source>
        <dbReference type="EMBL" id="RAI57732.1"/>
    </source>
</evidence>
<reference evidence="8" key="1">
    <citation type="submission" date="2018-06" db="EMBL/GenBank/DDBJ databases">
        <authorList>
            <person name="Khan S.A."/>
        </authorList>
    </citation>
    <scope>NUCLEOTIDE SEQUENCE [LARGE SCALE GENOMIC DNA]</scope>
    <source>
        <strain evidence="8">DB-1506</strain>
    </source>
</reference>
<dbReference type="Gene3D" id="3.20.20.370">
    <property type="entry name" value="Glycoside hydrolase/deacetylase"/>
    <property type="match status" value="1"/>
</dbReference>
<evidence type="ECO:0000313" key="8">
    <source>
        <dbReference type="Proteomes" id="UP000249065"/>
    </source>
</evidence>
<dbReference type="OrthoDB" id="9814083at2"/>
<gene>
    <name evidence="7" type="ORF">DOO78_17070</name>
</gene>
<comment type="caution">
    <text evidence="7">The sequence shown here is derived from an EMBL/GenBank/DDBJ whole genome shotgun (WGS) entry which is preliminary data.</text>
</comment>
<name>A0A327M619_9PROT</name>
<sequence length="338" mass="34999">MEGVDPLAELGPEAGRRRRVEHHAQGRRLPCLAFRHRSPPFDAGRGGCYGLPSRPSPEPPRTVCRHCPHSRAGLPRRALLAGLLPAALPAAAGACPGLPAATLVEPRLGLALPPSAPRSVALTLDACDGRVDMRILETLLRLEVPSTIFATARWVHGNAAALALLRAHPALFGLQNHGARHLPAVLGPGRVYGLAPAGTLAAVQAEVAGGAAALVEAGLPPPRWYRGATALYSPEAVTLIETMGLRVAGFSLNADEGASLPAAAVARRIAAARGNEVIIAHLNHPERPSGAGVAAGVAALRAAGMGFVRLEEAPVAAEDCRAWHRPPLLAAARHRPGA</sequence>
<dbReference type="SUPFAM" id="SSF88713">
    <property type="entry name" value="Glycoside hydrolase/deacetylase"/>
    <property type="match status" value="1"/>
</dbReference>
<proteinExistence type="inferred from homology"/>
<feature type="domain" description="NodB homology" evidence="6">
    <location>
        <begin position="116"/>
        <end position="247"/>
    </location>
</feature>
<dbReference type="AlphaFoldDB" id="A0A327M619"/>
<evidence type="ECO:0000259" key="6">
    <source>
        <dbReference type="Pfam" id="PF01522"/>
    </source>
</evidence>
<dbReference type="Pfam" id="PF01522">
    <property type="entry name" value="Polysacc_deac_1"/>
    <property type="match status" value="1"/>
</dbReference>
<feature type="region of interest" description="Disordered" evidence="5">
    <location>
        <begin position="1"/>
        <end position="22"/>
    </location>
</feature>
<keyword evidence="8" id="KW-1185">Reference proteome</keyword>
<organism evidence="7 8">
    <name type="scientific">Roseicella frigidaeris</name>
    <dbReference type="NCBI Taxonomy" id="2230885"/>
    <lineage>
        <taxon>Bacteria</taxon>
        <taxon>Pseudomonadati</taxon>
        <taxon>Pseudomonadota</taxon>
        <taxon>Alphaproteobacteria</taxon>
        <taxon>Acetobacterales</taxon>
        <taxon>Roseomonadaceae</taxon>
        <taxon>Roseicella</taxon>
    </lineage>
</organism>
<evidence type="ECO:0000256" key="5">
    <source>
        <dbReference type="SAM" id="MobiDB-lite"/>
    </source>
</evidence>
<evidence type="ECO:0000256" key="2">
    <source>
        <dbReference type="ARBA" id="ARBA00010973"/>
    </source>
</evidence>
<protein>
    <recommendedName>
        <fullName evidence="3">Chitooligosaccharide deacetylase</fullName>
    </recommendedName>
    <alternativeName>
        <fullName evidence="4">Nodulation protein B</fullName>
    </alternativeName>
</protein>
<comment type="function">
    <text evidence="1">Is involved in generating a small heat-stable compound (Nod), an acylated oligomer of N-acetylglucosamine, that stimulates mitosis in various plant protoplasts.</text>
</comment>
<evidence type="ECO:0000256" key="1">
    <source>
        <dbReference type="ARBA" id="ARBA00003236"/>
    </source>
</evidence>
<comment type="similarity">
    <text evidence="2">Belongs to the polysaccharide deacetylase family.</text>
</comment>
<dbReference type="GO" id="GO:0005975">
    <property type="term" value="P:carbohydrate metabolic process"/>
    <property type="evidence" value="ECO:0007669"/>
    <property type="project" value="InterPro"/>
</dbReference>